<dbReference type="EMBL" id="LIAE01008220">
    <property type="protein sequence ID" value="PAV75069.1"/>
    <property type="molecule type" value="Genomic_DNA"/>
</dbReference>
<feature type="region of interest" description="Disordered" evidence="1">
    <location>
        <begin position="43"/>
        <end position="105"/>
    </location>
</feature>
<dbReference type="AlphaFoldDB" id="A0A2A2KMJ2"/>
<sequence length="118" mass="13351">MLVREAVPTKSMLAGPLNLIDEDCRDGTSELISGWKQNARVMTTLEDEEDEKEDKVLAEKKTEKEKKDEEEDDDATSVASIDTKKSSNRKKTLQDKYAKNKQKKKVLSIVNEVSSFIS</sequence>
<keyword evidence="3" id="KW-1185">Reference proteome</keyword>
<feature type="compositionally biased region" description="Basic and acidic residues" evidence="1">
    <location>
        <begin position="53"/>
        <end position="67"/>
    </location>
</feature>
<evidence type="ECO:0000313" key="2">
    <source>
        <dbReference type="EMBL" id="PAV75069.1"/>
    </source>
</evidence>
<evidence type="ECO:0000256" key="1">
    <source>
        <dbReference type="SAM" id="MobiDB-lite"/>
    </source>
</evidence>
<protein>
    <submittedName>
        <fullName evidence="2">Uncharacterized protein</fullName>
    </submittedName>
</protein>
<gene>
    <name evidence="2" type="ORF">WR25_17797</name>
</gene>
<comment type="caution">
    <text evidence="2">The sequence shown here is derived from an EMBL/GenBank/DDBJ whole genome shotgun (WGS) entry which is preliminary data.</text>
</comment>
<name>A0A2A2KMJ2_9BILA</name>
<organism evidence="2 3">
    <name type="scientific">Diploscapter pachys</name>
    <dbReference type="NCBI Taxonomy" id="2018661"/>
    <lineage>
        <taxon>Eukaryota</taxon>
        <taxon>Metazoa</taxon>
        <taxon>Ecdysozoa</taxon>
        <taxon>Nematoda</taxon>
        <taxon>Chromadorea</taxon>
        <taxon>Rhabditida</taxon>
        <taxon>Rhabditina</taxon>
        <taxon>Rhabditomorpha</taxon>
        <taxon>Rhabditoidea</taxon>
        <taxon>Rhabditidae</taxon>
        <taxon>Diploscapter</taxon>
    </lineage>
</organism>
<evidence type="ECO:0000313" key="3">
    <source>
        <dbReference type="Proteomes" id="UP000218231"/>
    </source>
</evidence>
<reference evidence="2 3" key="1">
    <citation type="journal article" date="2017" name="Curr. Biol.">
        <title>Genome architecture and evolution of a unichromosomal asexual nematode.</title>
        <authorList>
            <person name="Fradin H."/>
            <person name="Zegar C."/>
            <person name="Gutwein M."/>
            <person name="Lucas J."/>
            <person name="Kovtun M."/>
            <person name="Corcoran D."/>
            <person name="Baugh L.R."/>
            <person name="Kiontke K."/>
            <person name="Gunsalus K."/>
            <person name="Fitch D.H."/>
            <person name="Piano F."/>
        </authorList>
    </citation>
    <scope>NUCLEOTIDE SEQUENCE [LARGE SCALE GENOMIC DNA]</scope>
    <source>
        <strain evidence="2">PF1309</strain>
    </source>
</reference>
<accession>A0A2A2KMJ2</accession>
<dbReference type="Proteomes" id="UP000218231">
    <property type="component" value="Unassembled WGS sequence"/>
</dbReference>
<proteinExistence type="predicted"/>